<keyword evidence="3 6" id="KW-1133">Transmembrane helix</keyword>
<keyword evidence="2 6" id="KW-0812">Transmembrane</keyword>
<keyword evidence="4 6" id="KW-0472">Membrane</keyword>
<evidence type="ECO:0000256" key="1">
    <source>
        <dbReference type="ARBA" id="ARBA00004370"/>
    </source>
</evidence>
<dbReference type="EC" id="3.4.21.89" evidence="5"/>
<dbReference type="PRINTS" id="PR00728">
    <property type="entry name" value="SIGNALPTASE"/>
</dbReference>
<name>A0ABZ0U4S2_9FIRM</name>
<dbReference type="PANTHER" id="PTHR10806">
    <property type="entry name" value="SIGNAL PEPTIDASE COMPLEX CATALYTIC SUBUNIT SEC11"/>
    <property type="match status" value="1"/>
</dbReference>
<evidence type="ECO:0000256" key="5">
    <source>
        <dbReference type="NCBIfam" id="TIGR02228"/>
    </source>
</evidence>
<evidence type="ECO:0000313" key="7">
    <source>
        <dbReference type="EMBL" id="WPX71990.1"/>
    </source>
</evidence>
<dbReference type="InterPro" id="IPR019533">
    <property type="entry name" value="Peptidase_S26"/>
</dbReference>
<organism evidence="7 8">
    <name type="scientific">Blautia producta</name>
    <dbReference type="NCBI Taxonomy" id="33035"/>
    <lineage>
        <taxon>Bacteria</taxon>
        <taxon>Bacillati</taxon>
        <taxon>Bacillota</taxon>
        <taxon>Clostridia</taxon>
        <taxon>Lachnospirales</taxon>
        <taxon>Lachnospiraceae</taxon>
        <taxon>Blautia</taxon>
    </lineage>
</organism>
<evidence type="ECO:0000256" key="2">
    <source>
        <dbReference type="ARBA" id="ARBA00022692"/>
    </source>
</evidence>
<accession>A0ABZ0U4S2</accession>
<comment type="subcellular location">
    <subcellularLocation>
        <location evidence="1">Membrane</location>
    </subcellularLocation>
</comment>
<dbReference type="NCBIfam" id="TIGR02228">
    <property type="entry name" value="sigpep_I_arch"/>
    <property type="match status" value="1"/>
</dbReference>
<feature type="transmembrane region" description="Helical" evidence="6">
    <location>
        <begin position="136"/>
        <end position="155"/>
    </location>
</feature>
<reference evidence="7" key="1">
    <citation type="submission" date="2023-10" db="EMBL/GenBank/DDBJ databases">
        <title>Genome sequence of Blautia coccoides DSM 935.</title>
        <authorList>
            <person name="Boeer T."/>
            <person name="Bengelsdorf F.R."/>
            <person name="Daniel R."/>
            <person name="Poehlein A."/>
        </authorList>
    </citation>
    <scope>NUCLEOTIDE SEQUENCE [LARGE SCALE GENOMIC DNA]</scope>
    <source>
        <strain evidence="7">DSM 935</strain>
    </source>
</reference>
<keyword evidence="8" id="KW-1185">Reference proteome</keyword>
<sequence length="173" mass="19206">MKLLKKLFNILSALVYIIIVMYLLTAAPMLLGYRPVMVLSGSMEPAYHVGSILYYKGTEFEDIKEGDVITFQAGEDTLVTHRVTAKDEADKTFITKGDANDTEDGSPVKYSQVAGVASPRSIPFAGYFIDWGKKPVVIAGMAGVIIISVILDSLFPEKKRKKERTENHEEEQD</sequence>
<evidence type="ECO:0000313" key="8">
    <source>
        <dbReference type="Proteomes" id="UP001325248"/>
    </source>
</evidence>
<dbReference type="Proteomes" id="UP001325248">
    <property type="component" value="Chromosome"/>
</dbReference>
<dbReference type="GO" id="GO:0009003">
    <property type="term" value="F:signal peptidase activity"/>
    <property type="evidence" value="ECO:0007669"/>
    <property type="project" value="UniProtKB-EC"/>
</dbReference>
<dbReference type="InterPro" id="IPR036286">
    <property type="entry name" value="LexA/Signal_pep-like_sf"/>
</dbReference>
<dbReference type="PANTHER" id="PTHR10806:SF6">
    <property type="entry name" value="SIGNAL PEPTIDASE COMPLEX CATALYTIC SUBUNIT SEC11"/>
    <property type="match status" value="1"/>
</dbReference>
<gene>
    <name evidence="7" type="primary">sipW_1</name>
    <name evidence="7" type="ORF">BLCOC_03140</name>
</gene>
<proteinExistence type="predicted"/>
<keyword evidence="7" id="KW-0378">Hydrolase</keyword>
<feature type="transmembrane region" description="Helical" evidence="6">
    <location>
        <begin position="7"/>
        <end position="31"/>
    </location>
</feature>
<evidence type="ECO:0000256" key="6">
    <source>
        <dbReference type="SAM" id="Phobius"/>
    </source>
</evidence>
<dbReference type="CDD" id="cd06530">
    <property type="entry name" value="S26_SPase_I"/>
    <property type="match status" value="1"/>
</dbReference>
<dbReference type="InterPro" id="IPR001733">
    <property type="entry name" value="Peptidase_S26B"/>
</dbReference>
<dbReference type="SUPFAM" id="SSF51306">
    <property type="entry name" value="LexA/Signal peptidase"/>
    <property type="match status" value="1"/>
</dbReference>
<evidence type="ECO:0000256" key="3">
    <source>
        <dbReference type="ARBA" id="ARBA00022989"/>
    </source>
</evidence>
<dbReference type="EMBL" id="CP136422">
    <property type="protein sequence ID" value="WPX71990.1"/>
    <property type="molecule type" value="Genomic_DNA"/>
</dbReference>
<protein>
    <recommendedName>
        <fullName evidence="5">Signal peptidase I</fullName>
        <ecNumber evidence="5">3.4.21.89</ecNumber>
    </recommendedName>
</protein>
<evidence type="ECO:0000256" key="4">
    <source>
        <dbReference type="ARBA" id="ARBA00023136"/>
    </source>
</evidence>